<name>A0ACB7P4I1_9PEZI</name>
<keyword evidence="2" id="KW-1185">Reference proteome</keyword>
<comment type="caution">
    <text evidence="1">The sequence shown here is derived from an EMBL/GenBank/DDBJ whole genome shotgun (WGS) entry which is preliminary data.</text>
</comment>
<evidence type="ECO:0000313" key="1">
    <source>
        <dbReference type="EMBL" id="KAH6631220.1"/>
    </source>
</evidence>
<evidence type="ECO:0000313" key="2">
    <source>
        <dbReference type="Proteomes" id="UP000724584"/>
    </source>
</evidence>
<accession>A0ACB7P4I1</accession>
<dbReference type="EMBL" id="JAGIZQ010000004">
    <property type="protein sequence ID" value="KAH6631220.1"/>
    <property type="molecule type" value="Genomic_DNA"/>
</dbReference>
<sequence>MPPAVSDDPLHVAIIGGGVTGVNLALGLQARNISYTIYERSTGFREIGAGIGFSPNAERAMAALNPDILASFKRLANPNGEDYFRWIDGYETGHLIFQLHVGKDGFQGGLRSTFLEEWAKLIPPTAVHFSKQLENITEPTTPDSSKLRLHFTDGTTATADVVIGCDGLHSRVRQLLLSPPVTNPPQPNQPPPSDDPTPAVTDHLTYTHKFCFRALAPMPAAIAALGETKATTRFMYNGPGAHLVTYPVGNNTLLNILAVISDPLPTSNTNPKTTKNPWPHPRHTAPGHKREAEQAFSHWNATARAIVGLLPEAGMDKWGLFDMAEHPVPYYARGRVCVAGDAAHAAGPHLGAGAGMGVEDALVLAAVLGVVGERGEGGEKGDRKKLLERALQVYNEVRYSRTQWVVQATREACDLFQWRDEAVARNSEQFGREITERFHRVWGYDVNGMVEEVLVKLRAAAP</sequence>
<protein>
    <submittedName>
        <fullName evidence="1">Uncharacterized protein</fullName>
    </submittedName>
</protein>
<proteinExistence type="predicted"/>
<dbReference type="Proteomes" id="UP000724584">
    <property type="component" value="Unassembled WGS sequence"/>
</dbReference>
<reference evidence="1 2" key="1">
    <citation type="journal article" date="2021" name="Nat. Commun.">
        <title>Genetic determinants of endophytism in the Arabidopsis root mycobiome.</title>
        <authorList>
            <person name="Mesny F."/>
            <person name="Miyauchi S."/>
            <person name="Thiergart T."/>
            <person name="Pickel B."/>
            <person name="Atanasova L."/>
            <person name="Karlsson M."/>
            <person name="Huettel B."/>
            <person name="Barry K.W."/>
            <person name="Haridas S."/>
            <person name="Chen C."/>
            <person name="Bauer D."/>
            <person name="Andreopoulos W."/>
            <person name="Pangilinan J."/>
            <person name="LaButti K."/>
            <person name="Riley R."/>
            <person name="Lipzen A."/>
            <person name="Clum A."/>
            <person name="Drula E."/>
            <person name="Henrissat B."/>
            <person name="Kohler A."/>
            <person name="Grigoriev I.V."/>
            <person name="Martin F.M."/>
            <person name="Hacquard S."/>
        </authorList>
    </citation>
    <scope>NUCLEOTIDE SEQUENCE [LARGE SCALE GENOMIC DNA]</scope>
    <source>
        <strain evidence="1 2">MPI-SDFR-AT-0079</strain>
    </source>
</reference>
<gene>
    <name evidence="1" type="ORF">F5144DRAFT_488859</name>
</gene>
<organism evidence="1 2">
    <name type="scientific">Chaetomium tenue</name>
    <dbReference type="NCBI Taxonomy" id="1854479"/>
    <lineage>
        <taxon>Eukaryota</taxon>
        <taxon>Fungi</taxon>
        <taxon>Dikarya</taxon>
        <taxon>Ascomycota</taxon>
        <taxon>Pezizomycotina</taxon>
        <taxon>Sordariomycetes</taxon>
        <taxon>Sordariomycetidae</taxon>
        <taxon>Sordariales</taxon>
        <taxon>Chaetomiaceae</taxon>
        <taxon>Chaetomium</taxon>
    </lineage>
</organism>